<keyword evidence="3" id="KW-1185">Reference proteome</keyword>
<keyword evidence="1" id="KW-0812">Transmembrane</keyword>
<evidence type="ECO:0000256" key="1">
    <source>
        <dbReference type="SAM" id="Phobius"/>
    </source>
</evidence>
<dbReference type="RefSeq" id="WP_028690354.1">
    <property type="nucleotide sequence ID" value="NZ_CP081966.1"/>
</dbReference>
<proteinExistence type="predicted"/>
<evidence type="ECO:0000313" key="3">
    <source>
        <dbReference type="Proteomes" id="UP000825591"/>
    </source>
</evidence>
<feature type="transmembrane region" description="Helical" evidence="1">
    <location>
        <begin position="78"/>
        <end position="99"/>
    </location>
</feature>
<reference evidence="2 3" key="1">
    <citation type="submission" date="2021-08" db="EMBL/GenBank/DDBJ databases">
        <title>Bactericidal Effect of Pseudomonas oryziphila sp. nov., a novel Pseudomonas Species Against Xanthomonas oryzae Reduces Disease Severity of Bacterial Leaf Streak of Rice.</title>
        <authorList>
            <person name="Yang R."/>
            <person name="Li S."/>
            <person name="Li Y."/>
            <person name="Yan Y."/>
            <person name="Fang Y."/>
            <person name="Zou L."/>
            <person name="Chen G."/>
        </authorList>
    </citation>
    <scope>NUCLEOTIDE SEQUENCE [LARGE SCALE GENOMIC DNA]</scope>
    <source>
        <strain evidence="2 3">DSM 17497</strain>
    </source>
</reference>
<accession>A0ABX9B034</accession>
<keyword evidence="1" id="KW-0472">Membrane</keyword>
<feature type="transmembrane region" description="Helical" evidence="1">
    <location>
        <begin position="111"/>
        <end position="130"/>
    </location>
</feature>
<protein>
    <submittedName>
        <fullName evidence="2">Uncharacterized protein</fullName>
    </submittedName>
</protein>
<name>A0ABX9B034_9PSED</name>
<gene>
    <name evidence="2" type="ORF">K5H97_26005</name>
</gene>
<evidence type="ECO:0000313" key="2">
    <source>
        <dbReference type="EMBL" id="QZP26200.1"/>
    </source>
</evidence>
<organism evidence="2 3">
    <name type="scientific">Pseudomonas mosselii</name>
    <dbReference type="NCBI Taxonomy" id="78327"/>
    <lineage>
        <taxon>Bacteria</taxon>
        <taxon>Pseudomonadati</taxon>
        <taxon>Pseudomonadota</taxon>
        <taxon>Gammaproteobacteria</taxon>
        <taxon>Pseudomonadales</taxon>
        <taxon>Pseudomonadaceae</taxon>
        <taxon>Pseudomonas</taxon>
    </lineage>
</organism>
<sequence>MRQDFHGDTGQVAGEKIVNRGGNTRLELNIQGDNYGSISMGGQGHSDEGRPLHLASRQELTHALAYWRAQWWSGFRGFWFNLPCILMLVLILGIVAGLLTGVLVTSDPQQMWMLVIPMMAAILGCGLWMNHIRRIEERVMAESRAAIDAIRTELRKRR</sequence>
<keyword evidence="1" id="KW-1133">Transmembrane helix</keyword>
<dbReference type="EMBL" id="CP081966">
    <property type="protein sequence ID" value="QZP26200.1"/>
    <property type="molecule type" value="Genomic_DNA"/>
</dbReference>
<dbReference type="Proteomes" id="UP000825591">
    <property type="component" value="Chromosome"/>
</dbReference>